<accession>A0A1W9RZU1</accession>
<name>A0A1W9RZU1_9BACT</name>
<dbReference type="InterPro" id="IPR035940">
    <property type="entry name" value="CAP_sf"/>
</dbReference>
<dbReference type="EMBL" id="NATQ01000101">
    <property type="protein sequence ID" value="OQX90111.1"/>
    <property type="molecule type" value="Genomic_DNA"/>
</dbReference>
<organism evidence="2 3">
    <name type="scientific">Candidatus Coatesbacteria bacterium 4484_99</name>
    <dbReference type="NCBI Taxonomy" id="1970774"/>
    <lineage>
        <taxon>Bacteria</taxon>
        <taxon>Candidatus Coatesiibacteriota</taxon>
    </lineage>
</organism>
<evidence type="ECO:0000313" key="2">
    <source>
        <dbReference type="EMBL" id="OQX90111.1"/>
    </source>
</evidence>
<dbReference type="CDD" id="cd05379">
    <property type="entry name" value="CAP_bacterial"/>
    <property type="match status" value="1"/>
</dbReference>
<reference evidence="3" key="1">
    <citation type="submission" date="2017-03" db="EMBL/GenBank/DDBJ databases">
        <title>Novel pathways for hydrocarbon cycling and metabolic interdependencies in hydrothermal sediment communities.</title>
        <authorList>
            <person name="Dombrowski N."/>
            <person name="Seitz K."/>
            <person name="Teske A."/>
            <person name="Baker B."/>
        </authorList>
    </citation>
    <scope>NUCLEOTIDE SEQUENCE [LARGE SCALE GENOMIC DNA]</scope>
</reference>
<sequence length="175" mass="20026">MPTFMIFLVIHIFMFSAEVTMWRAGIPEKVEEIPKGDIGVIYSMINQERMNEGLSLLKLDDTLSHLAWAYADDMVRRDYFGHINPEGENVGDRLDRARMAYSLAGEILAENRSAEGAVEAWLKSPGHYEAIMQEGYEKMGIGVVESDDDYKIYVVVFYRPLKFPNFNKTVIFGSR</sequence>
<proteinExistence type="predicted"/>
<dbReference type="AlphaFoldDB" id="A0A1W9RZU1"/>
<dbReference type="SUPFAM" id="SSF55797">
    <property type="entry name" value="PR-1-like"/>
    <property type="match status" value="1"/>
</dbReference>
<dbReference type="PANTHER" id="PTHR31157:SF1">
    <property type="entry name" value="SCP DOMAIN-CONTAINING PROTEIN"/>
    <property type="match status" value="1"/>
</dbReference>
<dbReference type="Proteomes" id="UP000192611">
    <property type="component" value="Unassembled WGS sequence"/>
</dbReference>
<dbReference type="Pfam" id="PF00188">
    <property type="entry name" value="CAP"/>
    <property type="match status" value="1"/>
</dbReference>
<dbReference type="PANTHER" id="PTHR31157">
    <property type="entry name" value="SCP DOMAIN-CONTAINING PROTEIN"/>
    <property type="match status" value="1"/>
</dbReference>
<protein>
    <recommendedName>
        <fullName evidence="1">SCP domain-containing protein</fullName>
    </recommendedName>
</protein>
<dbReference type="InterPro" id="IPR014044">
    <property type="entry name" value="CAP_dom"/>
</dbReference>
<gene>
    <name evidence="2" type="ORF">B6D57_04875</name>
</gene>
<comment type="caution">
    <text evidence="2">The sequence shown here is derived from an EMBL/GenBank/DDBJ whole genome shotgun (WGS) entry which is preliminary data.</text>
</comment>
<dbReference type="Gene3D" id="3.40.33.10">
    <property type="entry name" value="CAP"/>
    <property type="match status" value="1"/>
</dbReference>
<feature type="domain" description="SCP" evidence="1">
    <location>
        <begin position="43"/>
        <end position="156"/>
    </location>
</feature>
<evidence type="ECO:0000259" key="1">
    <source>
        <dbReference type="Pfam" id="PF00188"/>
    </source>
</evidence>
<evidence type="ECO:0000313" key="3">
    <source>
        <dbReference type="Proteomes" id="UP000192611"/>
    </source>
</evidence>